<dbReference type="HAMAP" id="MF_00456">
    <property type="entry name" value="ProB"/>
    <property type="match status" value="1"/>
</dbReference>
<comment type="similarity">
    <text evidence="8">Belongs to the glutamate 5-kinase family.</text>
</comment>
<feature type="domain" description="PUA" evidence="9">
    <location>
        <begin position="290"/>
        <end position="369"/>
    </location>
</feature>
<comment type="function">
    <text evidence="8">Catalyzes the transfer of a phosphate group to glutamate to form L-glutamate 5-phosphate.</text>
</comment>
<dbReference type="Pfam" id="PF00696">
    <property type="entry name" value="AA_kinase"/>
    <property type="match status" value="1"/>
</dbReference>
<dbReference type="EMBL" id="CP141059">
    <property type="protein sequence ID" value="WQQ27906.1"/>
    <property type="molecule type" value="Genomic_DNA"/>
</dbReference>
<dbReference type="PROSITE" id="PS00902">
    <property type="entry name" value="GLUTAMATE_5_KINASE"/>
    <property type="match status" value="1"/>
</dbReference>
<organism evidence="10 11">
    <name type="scientific">Nocardioides bizhenqiangii</name>
    <dbReference type="NCBI Taxonomy" id="3095076"/>
    <lineage>
        <taxon>Bacteria</taxon>
        <taxon>Bacillati</taxon>
        <taxon>Actinomycetota</taxon>
        <taxon>Actinomycetes</taxon>
        <taxon>Propionibacteriales</taxon>
        <taxon>Nocardioidaceae</taxon>
        <taxon>Nocardioides</taxon>
    </lineage>
</organism>
<accession>A0ABZ0ZVB8</accession>
<dbReference type="InterPro" id="IPR036974">
    <property type="entry name" value="PUA_sf"/>
</dbReference>
<evidence type="ECO:0000256" key="3">
    <source>
        <dbReference type="ARBA" id="ARBA00022650"/>
    </source>
</evidence>
<evidence type="ECO:0000313" key="11">
    <source>
        <dbReference type="Proteomes" id="UP001327225"/>
    </source>
</evidence>
<dbReference type="InterPro" id="IPR001048">
    <property type="entry name" value="Asp/Glu/Uridylate_kinase"/>
</dbReference>
<feature type="binding site" evidence="8">
    <location>
        <begin position="185"/>
        <end position="186"/>
    </location>
    <ligand>
        <name>ATP</name>
        <dbReference type="ChEBI" id="CHEBI:30616"/>
    </ligand>
</feature>
<evidence type="ECO:0000256" key="5">
    <source>
        <dbReference type="ARBA" id="ARBA00022741"/>
    </source>
</evidence>
<dbReference type="SUPFAM" id="SSF88697">
    <property type="entry name" value="PUA domain-like"/>
    <property type="match status" value="1"/>
</dbReference>
<dbReference type="Gene3D" id="2.30.130.10">
    <property type="entry name" value="PUA domain"/>
    <property type="match status" value="1"/>
</dbReference>
<evidence type="ECO:0000256" key="1">
    <source>
        <dbReference type="ARBA" id="ARBA00022490"/>
    </source>
</evidence>
<dbReference type="Pfam" id="PF01472">
    <property type="entry name" value="PUA"/>
    <property type="match status" value="1"/>
</dbReference>
<comment type="catalytic activity">
    <reaction evidence="8">
        <text>L-glutamate + ATP = L-glutamyl 5-phosphate + ADP</text>
        <dbReference type="Rhea" id="RHEA:14877"/>
        <dbReference type="ChEBI" id="CHEBI:29985"/>
        <dbReference type="ChEBI" id="CHEBI:30616"/>
        <dbReference type="ChEBI" id="CHEBI:58274"/>
        <dbReference type="ChEBI" id="CHEBI:456216"/>
        <dbReference type="EC" id="2.7.2.11"/>
    </reaction>
</comment>
<keyword evidence="2 8" id="KW-0028">Amino-acid biosynthesis</keyword>
<dbReference type="InterPro" id="IPR041739">
    <property type="entry name" value="G5K_ProB"/>
</dbReference>
<dbReference type="PRINTS" id="PR00474">
    <property type="entry name" value="GLU5KINASE"/>
</dbReference>
<keyword evidence="5 8" id="KW-0547">Nucleotide-binding</keyword>
<evidence type="ECO:0000256" key="2">
    <source>
        <dbReference type="ARBA" id="ARBA00022605"/>
    </source>
</evidence>
<dbReference type="InterPro" id="IPR002478">
    <property type="entry name" value="PUA"/>
</dbReference>
<comment type="pathway">
    <text evidence="8">Amino-acid biosynthesis; L-proline biosynthesis; L-glutamate 5-semialdehyde from L-glutamate: step 1/2.</text>
</comment>
<dbReference type="PROSITE" id="PS50890">
    <property type="entry name" value="PUA"/>
    <property type="match status" value="1"/>
</dbReference>
<dbReference type="Gene3D" id="3.40.1160.10">
    <property type="entry name" value="Acetylglutamate kinase-like"/>
    <property type="match status" value="1"/>
</dbReference>
<evidence type="ECO:0000313" key="10">
    <source>
        <dbReference type="EMBL" id="WQQ27906.1"/>
    </source>
</evidence>
<dbReference type="SUPFAM" id="SSF53633">
    <property type="entry name" value="Carbamate kinase-like"/>
    <property type="match status" value="1"/>
</dbReference>
<reference evidence="11" key="1">
    <citation type="submission" date="2023-12" db="EMBL/GenBank/DDBJ databases">
        <title>Novel species in genus Nocardioides.</title>
        <authorList>
            <person name="Zhou H."/>
        </authorList>
    </citation>
    <scope>NUCLEOTIDE SEQUENCE [LARGE SCALE GENOMIC DNA]</scope>
    <source>
        <strain evidence="11">HM61</strain>
    </source>
</reference>
<dbReference type="CDD" id="cd04242">
    <property type="entry name" value="AAK_G5K_ProB"/>
    <property type="match status" value="1"/>
</dbReference>
<keyword evidence="3 8" id="KW-0641">Proline biosynthesis</keyword>
<keyword evidence="4 8" id="KW-0808">Transferase</keyword>
<dbReference type="NCBIfam" id="TIGR01027">
    <property type="entry name" value="proB"/>
    <property type="match status" value="1"/>
</dbReference>
<keyword evidence="1 8" id="KW-0963">Cytoplasm</keyword>
<dbReference type="InterPro" id="IPR005715">
    <property type="entry name" value="Glu_5kinase/COase_Synthase"/>
</dbReference>
<dbReference type="Proteomes" id="UP001327225">
    <property type="component" value="Chromosome"/>
</dbReference>
<evidence type="ECO:0000256" key="4">
    <source>
        <dbReference type="ARBA" id="ARBA00022679"/>
    </source>
</evidence>
<dbReference type="InterPro" id="IPR015947">
    <property type="entry name" value="PUA-like_sf"/>
</dbReference>
<dbReference type="InterPro" id="IPR019797">
    <property type="entry name" value="Glutamate_5-kinase_CS"/>
</dbReference>
<feature type="binding site" evidence="8">
    <location>
        <begin position="227"/>
        <end position="233"/>
    </location>
    <ligand>
        <name>ATP</name>
        <dbReference type="ChEBI" id="CHEBI:30616"/>
    </ligand>
</feature>
<proteinExistence type="inferred from homology"/>
<dbReference type="CDD" id="cd21157">
    <property type="entry name" value="PUA_G5K"/>
    <property type="match status" value="1"/>
</dbReference>
<feature type="binding site" evidence="8">
    <location>
        <position position="66"/>
    </location>
    <ligand>
        <name>substrate</name>
    </ligand>
</feature>
<sequence length="381" mass="39227">MSQLGGKRIPVSDRPAVVDARRVVVKVGSSSLTTAEGGIDPHRVSALVDVLASARAAGAEVVLVSSGAIAAGLAPLGLKRRPRGLAAQQAAASVGQGLLVHRYTEELARHGLTAGQVLLTLDDVTRRSHYRNAHQTFTKLLELGVIPIVNENDTVATTEIRFGDNDRLAALVAHLVHADLLLLLSDVDGLYDGPPHRPGTNLIPEVRSDADLDGIAIGAAGAAGVGTGGMGTKLDAASIATGSGIAVVLTSAEHAAAALAGEPVGTLFHASGRRRPTRQLWLRHATEAKGAVVLDAGAVRAVVERHASLLAAGITSVSGSFVAGDPVDLLGPDGTVVARGLVNFDAAELPDLLGRSTKDLKRELGAAYEREVVHVDDLVLL</sequence>
<feature type="binding site" evidence="8">
    <location>
        <position position="26"/>
    </location>
    <ligand>
        <name>ATP</name>
        <dbReference type="ChEBI" id="CHEBI:30616"/>
    </ligand>
</feature>
<keyword evidence="11" id="KW-1185">Reference proteome</keyword>
<comment type="subcellular location">
    <subcellularLocation>
        <location evidence="8">Cytoplasm</location>
    </subcellularLocation>
</comment>
<dbReference type="SMART" id="SM00359">
    <property type="entry name" value="PUA"/>
    <property type="match status" value="1"/>
</dbReference>
<keyword evidence="6 8" id="KW-0418">Kinase</keyword>
<dbReference type="RefSeq" id="WP_322938179.1">
    <property type="nucleotide sequence ID" value="NZ_CP141059.1"/>
</dbReference>
<dbReference type="PIRSF" id="PIRSF000729">
    <property type="entry name" value="GK"/>
    <property type="match status" value="1"/>
</dbReference>
<dbReference type="InterPro" id="IPR036393">
    <property type="entry name" value="AceGlu_kinase-like_sf"/>
</dbReference>
<evidence type="ECO:0000256" key="6">
    <source>
        <dbReference type="ARBA" id="ARBA00022777"/>
    </source>
</evidence>
<dbReference type="PANTHER" id="PTHR43654">
    <property type="entry name" value="GLUTAMATE 5-KINASE"/>
    <property type="match status" value="1"/>
</dbReference>
<keyword evidence="7 8" id="KW-0067">ATP-binding</keyword>
<evidence type="ECO:0000256" key="8">
    <source>
        <dbReference type="HAMAP-Rule" id="MF_00456"/>
    </source>
</evidence>
<evidence type="ECO:0000256" key="7">
    <source>
        <dbReference type="ARBA" id="ARBA00022840"/>
    </source>
</evidence>
<dbReference type="InterPro" id="IPR011529">
    <property type="entry name" value="Glu_5kinase"/>
</dbReference>
<feature type="binding site" evidence="8">
    <location>
        <position position="165"/>
    </location>
    <ligand>
        <name>substrate</name>
    </ligand>
</feature>
<gene>
    <name evidence="8 10" type="primary">proB</name>
    <name evidence="10" type="ORF">SHK19_06640</name>
</gene>
<feature type="binding site" evidence="8">
    <location>
        <position position="153"/>
    </location>
    <ligand>
        <name>substrate</name>
    </ligand>
</feature>
<protein>
    <recommendedName>
        <fullName evidence="8">Glutamate 5-kinase</fullName>
        <ecNumber evidence="8">2.7.2.11</ecNumber>
    </recommendedName>
    <alternativeName>
        <fullName evidence="8">Gamma-glutamyl kinase</fullName>
        <shortName evidence="8">GK</shortName>
    </alternativeName>
</protein>
<name>A0ABZ0ZVB8_9ACTN</name>
<dbReference type="EC" id="2.7.2.11" evidence="8"/>
<dbReference type="InterPro" id="IPR001057">
    <property type="entry name" value="Glu/AcGlu_kinase"/>
</dbReference>
<dbReference type="PANTHER" id="PTHR43654:SF1">
    <property type="entry name" value="ISOPENTENYL PHOSPHATE KINASE"/>
    <property type="match status" value="1"/>
</dbReference>
<dbReference type="GO" id="GO:0004349">
    <property type="term" value="F:glutamate 5-kinase activity"/>
    <property type="evidence" value="ECO:0007669"/>
    <property type="project" value="UniProtKB-EC"/>
</dbReference>
<evidence type="ECO:0000259" key="9">
    <source>
        <dbReference type="SMART" id="SM00359"/>
    </source>
</evidence>